<evidence type="ECO:0000313" key="4">
    <source>
        <dbReference type="Proteomes" id="UP000324091"/>
    </source>
</evidence>
<gene>
    <name evidence="3" type="ORF">D4764_06G0009300</name>
</gene>
<keyword evidence="1" id="KW-1133">Transmembrane helix</keyword>
<protein>
    <submittedName>
        <fullName evidence="3">Uncharacterized protein</fullName>
    </submittedName>
</protein>
<feature type="signal peptide" evidence="2">
    <location>
        <begin position="1"/>
        <end position="19"/>
    </location>
</feature>
<organism evidence="3 4">
    <name type="scientific">Takifugu flavidus</name>
    <name type="common">sansaifugu</name>
    <dbReference type="NCBI Taxonomy" id="433684"/>
    <lineage>
        <taxon>Eukaryota</taxon>
        <taxon>Metazoa</taxon>
        <taxon>Chordata</taxon>
        <taxon>Craniata</taxon>
        <taxon>Vertebrata</taxon>
        <taxon>Euteleostomi</taxon>
        <taxon>Actinopterygii</taxon>
        <taxon>Neopterygii</taxon>
        <taxon>Teleostei</taxon>
        <taxon>Neoteleostei</taxon>
        <taxon>Acanthomorphata</taxon>
        <taxon>Eupercaria</taxon>
        <taxon>Tetraodontiformes</taxon>
        <taxon>Tetradontoidea</taxon>
        <taxon>Tetraodontidae</taxon>
        <taxon>Takifugu</taxon>
    </lineage>
</organism>
<dbReference type="EMBL" id="RHFK02000019">
    <property type="protein sequence ID" value="TWW59400.1"/>
    <property type="molecule type" value="Genomic_DNA"/>
</dbReference>
<evidence type="ECO:0000256" key="1">
    <source>
        <dbReference type="SAM" id="Phobius"/>
    </source>
</evidence>
<keyword evidence="1" id="KW-0472">Membrane</keyword>
<evidence type="ECO:0000313" key="3">
    <source>
        <dbReference type="EMBL" id="TWW59400.1"/>
    </source>
</evidence>
<sequence length="246" mass="26382">MDVQAVLSMAAVFLITAGSQQIGLRPAGAMVNGTGNSSDPTPATTIHRNCNCAVLASSPTPSSSLLQLGLLKVTWTSECKGDVELYQHSLLSLVCHGSQMKIDSIFKTVCQKRRNCKGAPRWSNGKNTEDGVNLTDNGIKPVLSCEALTVQCTVAAEGADGDIKGQLRIFKVMTALLCCALLLLLMVRFTRPTVKALQKRLSDRRQNRWIGPTQSHSGDGITDLLGISAFGHLDATVDQELSPNFN</sequence>
<accession>A0A5C6N138</accession>
<feature type="chain" id="PRO_5023083704" evidence="2">
    <location>
        <begin position="20"/>
        <end position="246"/>
    </location>
</feature>
<dbReference type="AlphaFoldDB" id="A0A5C6N138"/>
<keyword evidence="2" id="KW-0732">Signal</keyword>
<dbReference type="Proteomes" id="UP000324091">
    <property type="component" value="Chromosome 6"/>
</dbReference>
<evidence type="ECO:0000256" key="2">
    <source>
        <dbReference type="SAM" id="SignalP"/>
    </source>
</evidence>
<keyword evidence="4" id="KW-1185">Reference proteome</keyword>
<keyword evidence="1" id="KW-0812">Transmembrane</keyword>
<name>A0A5C6N138_9TELE</name>
<reference evidence="3 4" key="1">
    <citation type="submission" date="2019-04" db="EMBL/GenBank/DDBJ databases">
        <title>Chromosome genome assembly for Takifugu flavidus.</title>
        <authorList>
            <person name="Xiao S."/>
        </authorList>
    </citation>
    <scope>NUCLEOTIDE SEQUENCE [LARGE SCALE GENOMIC DNA]</scope>
    <source>
        <strain evidence="3">HTHZ2018</strain>
        <tissue evidence="3">Muscle</tissue>
    </source>
</reference>
<proteinExistence type="predicted"/>
<feature type="transmembrane region" description="Helical" evidence="1">
    <location>
        <begin position="169"/>
        <end position="190"/>
    </location>
</feature>
<comment type="caution">
    <text evidence="3">The sequence shown here is derived from an EMBL/GenBank/DDBJ whole genome shotgun (WGS) entry which is preliminary data.</text>
</comment>